<organism evidence="2">
    <name type="scientific">marine sediment metagenome</name>
    <dbReference type="NCBI Taxonomy" id="412755"/>
    <lineage>
        <taxon>unclassified sequences</taxon>
        <taxon>metagenomes</taxon>
        <taxon>ecological metagenomes</taxon>
    </lineage>
</organism>
<accession>X1LH89</accession>
<dbReference type="Pfam" id="PF09861">
    <property type="entry name" value="Lar_N"/>
    <property type="match status" value="1"/>
</dbReference>
<dbReference type="EMBL" id="BARV01011221">
    <property type="protein sequence ID" value="GAI05211.1"/>
    <property type="molecule type" value="Genomic_DNA"/>
</dbReference>
<dbReference type="PANTHER" id="PTHR33171">
    <property type="entry name" value="LAR_N DOMAIN-CONTAINING PROTEIN"/>
    <property type="match status" value="1"/>
</dbReference>
<name>X1LH89_9ZZZZ</name>
<dbReference type="InterPro" id="IPR048068">
    <property type="entry name" value="LarA-like"/>
</dbReference>
<proteinExistence type="predicted"/>
<evidence type="ECO:0000313" key="2">
    <source>
        <dbReference type="EMBL" id="GAI05211.1"/>
    </source>
</evidence>
<feature type="domain" description="LarA-like N-terminal" evidence="1">
    <location>
        <begin position="8"/>
        <end position="82"/>
    </location>
</feature>
<protein>
    <recommendedName>
        <fullName evidence="1">LarA-like N-terminal domain-containing protein</fullName>
    </recommendedName>
</protein>
<dbReference type="PANTHER" id="PTHR33171:SF17">
    <property type="entry name" value="LARA-LIKE N-TERMINAL DOMAIN-CONTAINING PROTEIN"/>
    <property type="match status" value="1"/>
</dbReference>
<reference evidence="2" key="1">
    <citation type="journal article" date="2014" name="Front. Microbiol.">
        <title>High frequency of phylogenetically diverse reductive dehalogenase-homologous genes in deep subseafloor sedimentary metagenomes.</title>
        <authorList>
            <person name="Kawai M."/>
            <person name="Futagami T."/>
            <person name="Toyoda A."/>
            <person name="Takaki Y."/>
            <person name="Nishi S."/>
            <person name="Hori S."/>
            <person name="Arai W."/>
            <person name="Tsubouchi T."/>
            <person name="Morono Y."/>
            <person name="Uchiyama I."/>
            <person name="Ito T."/>
            <person name="Fujiyama A."/>
            <person name="Inagaki F."/>
            <person name="Takami H."/>
        </authorList>
    </citation>
    <scope>NUCLEOTIDE SEQUENCE</scope>
    <source>
        <strain evidence="2">Expedition CK06-06</strain>
    </source>
</reference>
<dbReference type="InterPro" id="IPR018657">
    <property type="entry name" value="LarA-like_N"/>
</dbReference>
<comment type="caution">
    <text evidence="2">The sequence shown here is derived from an EMBL/GenBank/DDBJ whole genome shotgun (WGS) entry which is preliminary data.</text>
</comment>
<evidence type="ECO:0000259" key="1">
    <source>
        <dbReference type="Pfam" id="PF09861"/>
    </source>
</evidence>
<dbReference type="Gene3D" id="3.40.50.11440">
    <property type="match status" value="1"/>
</dbReference>
<sequence length="83" mass="9134">MEKIFLPYGKEKIPISLPQKNLLKICLLKKTSGVKDNTKVIKEAIKDPIGSPTIPKIAQGKRTAVVICTDTTRPTPDKLLIPP</sequence>
<feature type="non-terminal residue" evidence="2">
    <location>
        <position position="83"/>
    </location>
</feature>
<dbReference type="GO" id="GO:0050043">
    <property type="term" value="F:lactate racemase activity"/>
    <property type="evidence" value="ECO:0007669"/>
    <property type="project" value="InterPro"/>
</dbReference>
<gene>
    <name evidence="2" type="ORF">S06H3_21380</name>
</gene>
<dbReference type="AlphaFoldDB" id="X1LH89"/>